<dbReference type="PANTHER" id="PTHR47268">
    <property type="entry name" value="ACYLPHOSPHATASE"/>
    <property type="match status" value="1"/>
</dbReference>
<accession>A0A8T7H5S9</accession>
<dbReference type="EMBL" id="JABMJE010000078">
    <property type="protein sequence ID" value="NQS78346.1"/>
    <property type="molecule type" value="Genomic_DNA"/>
</dbReference>
<evidence type="ECO:0000256" key="2">
    <source>
        <dbReference type="RuleBase" id="RU004168"/>
    </source>
</evidence>
<reference evidence="5" key="1">
    <citation type="submission" date="2020-05" db="EMBL/GenBank/DDBJ databases">
        <title>The first insight into the ecology of ammonia-tolerant syntrophic propionate oxidizing bacteria.</title>
        <authorList>
            <person name="Singh A."/>
            <person name="Schnurer A."/>
            <person name="Westerholm M."/>
        </authorList>
    </citation>
    <scope>NUCLEOTIDE SEQUENCE</scope>
    <source>
        <strain evidence="5">MAG54</strain>
    </source>
</reference>
<proteinExistence type="inferred from homology"/>
<sequence>MKRFSAVAAGRVQRVGFREHVYRETFNKDISGYVKNLDNGEVEIVAEGSEEDLRALVDRINIIRYPIAVKSFAIKWQEATGEFTSFEIIRGDLQEELFERVDFAGTIMYQTLENSELSLKKQDQMLDKQDQSLQLQHTMLDKQDQMLEKQDRMLDKQDQMLDKQDQMLDKQDQMLDKQDQMLQVGIETKEEIVGLRKDTRKYLDDEFAEIKKELAAIKGALARAGIQV</sequence>
<keyword evidence="1" id="KW-0378">Hydrolase</keyword>
<dbReference type="EC" id="3.6.1.7" evidence="1"/>
<dbReference type="GO" id="GO:0003998">
    <property type="term" value="F:acylphosphatase activity"/>
    <property type="evidence" value="ECO:0007669"/>
    <property type="project" value="UniProtKB-EC"/>
</dbReference>
<evidence type="ECO:0000256" key="1">
    <source>
        <dbReference type="PROSITE-ProRule" id="PRU00520"/>
    </source>
</evidence>
<dbReference type="InterPro" id="IPR020456">
    <property type="entry name" value="Acylphosphatase"/>
</dbReference>
<dbReference type="Pfam" id="PF00708">
    <property type="entry name" value="Acylphosphatase"/>
    <property type="match status" value="1"/>
</dbReference>
<protein>
    <recommendedName>
        <fullName evidence="1">acylphosphatase</fullName>
        <ecNumber evidence="1">3.6.1.7</ecNumber>
    </recommendedName>
</protein>
<dbReference type="PROSITE" id="PS50192">
    <property type="entry name" value="T_SNARE"/>
    <property type="match status" value="1"/>
</dbReference>
<gene>
    <name evidence="5" type="ORF">HQQ74_06520</name>
</gene>
<feature type="active site" evidence="1">
    <location>
        <position position="18"/>
    </location>
</feature>
<comment type="caution">
    <text evidence="5">The sequence shown here is derived from an EMBL/GenBank/DDBJ whole genome shotgun (WGS) entry which is preliminary data.</text>
</comment>
<evidence type="ECO:0000259" key="3">
    <source>
        <dbReference type="PROSITE" id="PS50192"/>
    </source>
</evidence>
<dbReference type="InterPro" id="IPR000727">
    <property type="entry name" value="T_SNARE_dom"/>
</dbReference>
<evidence type="ECO:0000259" key="4">
    <source>
        <dbReference type="PROSITE" id="PS51160"/>
    </source>
</evidence>
<comment type="catalytic activity">
    <reaction evidence="1">
        <text>an acyl phosphate + H2O = a carboxylate + phosphate + H(+)</text>
        <dbReference type="Rhea" id="RHEA:14965"/>
        <dbReference type="ChEBI" id="CHEBI:15377"/>
        <dbReference type="ChEBI" id="CHEBI:15378"/>
        <dbReference type="ChEBI" id="CHEBI:29067"/>
        <dbReference type="ChEBI" id="CHEBI:43474"/>
        <dbReference type="ChEBI" id="CHEBI:59918"/>
        <dbReference type="EC" id="3.6.1.7"/>
    </reaction>
</comment>
<dbReference type="AlphaFoldDB" id="A0A8T7H5S9"/>
<dbReference type="PROSITE" id="PS51160">
    <property type="entry name" value="ACYLPHOSPHATASE_3"/>
    <property type="match status" value="1"/>
</dbReference>
<feature type="domain" description="Acylphosphatase-like" evidence="4">
    <location>
        <begin position="3"/>
        <end position="90"/>
    </location>
</feature>
<dbReference type="PROSITE" id="PS00151">
    <property type="entry name" value="ACYLPHOSPHATASE_2"/>
    <property type="match status" value="1"/>
</dbReference>
<dbReference type="InterPro" id="IPR036046">
    <property type="entry name" value="Acylphosphatase-like_dom_sf"/>
</dbReference>
<comment type="similarity">
    <text evidence="2">Belongs to the acylphosphatase family.</text>
</comment>
<feature type="active site" evidence="1">
    <location>
        <position position="36"/>
    </location>
</feature>
<dbReference type="Proteomes" id="UP000737555">
    <property type="component" value="Unassembled WGS sequence"/>
</dbReference>
<name>A0A8T7H5S9_9EURY</name>
<evidence type="ECO:0000313" key="5">
    <source>
        <dbReference type="EMBL" id="NQS78346.1"/>
    </source>
</evidence>
<dbReference type="InterPro" id="IPR017968">
    <property type="entry name" value="Acylphosphatase_CS"/>
</dbReference>
<dbReference type="InterPro" id="IPR001792">
    <property type="entry name" value="Acylphosphatase-like_dom"/>
</dbReference>
<dbReference type="SUPFAM" id="SSF54975">
    <property type="entry name" value="Acylphosphatase/BLUF domain-like"/>
    <property type="match status" value="1"/>
</dbReference>
<organism evidence="5 6">
    <name type="scientific">Methanoculleus bourgensis</name>
    <dbReference type="NCBI Taxonomy" id="83986"/>
    <lineage>
        <taxon>Archaea</taxon>
        <taxon>Methanobacteriati</taxon>
        <taxon>Methanobacteriota</taxon>
        <taxon>Stenosarchaea group</taxon>
        <taxon>Methanomicrobia</taxon>
        <taxon>Methanomicrobiales</taxon>
        <taxon>Methanomicrobiaceae</taxon>
        <taxon>Methanoculleus</taxon>
    </lineage>
</organism>
<dbReference type="Gene3D" id="3.30.70.100">
    <property type="match status" value="1"/>
</dbReference>
<evidence type="ECO:0000313" key="6">
    <source>
        <dbReference type="Proteomes" id="UP000737555"/>
    </source>
</evidence>
<dbReference type="PANTHER" id="PTHR47268:SF4">
    <property type="entry name" value="ACYLPHOSPHATASE"/>
    <property type="match status" value="1"/>
</dbReference>
<feature type="domain" description="T-SNARE coiled-coil homology" evidence="3">
    <location>
        <begin position="123"/>
        <end position="185"/>
    </location>
</feature>